<evidence type="ECO:0000259" key="1">
    <source>
        <dbReference type="Pfam" id="PF01636"/>
    </source>
</evidence>
<keyword evidence="2" id="KW-0808">Transferase</keyword>
<dbReference type="Gene3D" id="3.90.1200.10">
    <property type="match status" value="1"/>
</dbReference>
<dbReference type="SUPFAM" id="SSF56112">
    <property type="entry name" value="Protein kinase-like (PK-like)"/>
    <property type="match status" value="1"/>
</dbReference>
<keyword evidence="2" id="KW-0418">Kinase</keyword>
<organism evidence="2 3">
    <name type="scientific">Microlunatus soli</name>
    <dbReference type="NCBI Taxonomy" id="630515"/>
    <lineage>
        <taxon>Bacteria</taxon>
        <taxon>Bacillati</taxon>
        <taxon>Actinomycetota</taxon>
        <taxon>Actinomycetes</taxon>
        <taxon>Propionibacteriales</taxon>
        <taxon>Propionibacteriaceae</taxon>
        <taxon>Microlunatus</taxon>
    </lineage>
</organism>
<dbReference type="Pfam" id="PF01636">
    <property type="entry name" value="APH"/>
    <property type="match status" value="1"/>
</dbReference>
<name>A0A1H1S492_9ACTN</name>
<dbReference type="GO" id="GO:0016301">
    <property type="term" value="F:kinase activity"/>
    <property type="evidence" value="ECO:0007669"/>
    <property type="project" value="UniProtKB-KW"/>
</dbReference>
<dbReference type="EMBL" id="LT629772">
    <property type="protein sequence ID" value="SDS42556.1"/>
    <property type="molecule type" value="Genomic_DNA"/>
</dbReference>
<reference evidence="2 3" key="1">
    <citation type="submission" date="2016-10" db="EMBL/GenBank/DDBJ databases">
        <authorList>
            <person name="de Groot N.N."/>
        </authorList>
    </citation>
    <scope>NUCLEOTIDE SEQUENCE [LARGE SCALE GENOMIC DNA]</scope>
    <source>
        <strain evidence="2 3">DSM 21800</strain>
    </source>
</reference>
<dbReference type="InterPro" id="IPR011009">
    <property type="entry name" value="Kinase-like_dom_sf"/>
</dbReference>
<dbReference type="InterPro" id="IPR051678">
    <property type="entry name" value="AGP_Transferase"/>
</dbReference>
<dbReference type="InterPro" id="IPR002575">
    <property type="entry name" value="Aminoglycoside_PTrfase"/>
</dbReference>
<dbReference type="PANTHER" id="PTHR21310">
    <property type="entry name" value="AMINOGLYCOSIDE PHOSPHOTRANSFERASE-RELATED-RELATED"/>
    <property type="match status" value="1"/>
</dbReference>
<dbReference type="AlphaFoldDB" id="A0A1H1S492"/>
<gene>
    <name evidence="2" type="ORF">SAMN04489812_1870</name>
</gene>
<keyword evidence="3" id="KW-1185">Reference proteome</keyword>
<feature type="domain" description="Aminoglycoside phosphotransferase" evidence="1">
    <location>
        <begin position="49"/>
        <end position="282"/>
    </location>
</feature>
<dbReference type="Gene3D" id="3.30.200.20">
    <property type="entry name" value="Phosphorylase Kinase, domain 1"/>
    <property type="match status" value="1"/>
</dbReference>
<dbReference type="PANTHER" id="PTHR21310:SF15">
    <property type="entry name" value="AMINOGLYCOSIDE PHOSPHOTRANSFERASE DOMAIN-CONTAINING PROTEIN"/>
    <property type="match status" value="1"/>
</dbReference>
<proteinExistence type="predicted"/>
<evidence type="ECO:0000313" key="2">
    <source>
        <dbReference type="EMBL" id="SDS42556.1"/>
    </source>
</evidence>
<dbReference type="Proteomes" id="UP000199103">
    <property type="component" value="Chromosome I"/>
</dbReference>
<protein>
    <submittedName>
        <fullName evidence="2">Ser/Thr protein kinase RdoA involved in Cpx stress response, MazF antagonist</fullName>
    </submittedName>
</protein>
<accession>A0A1H1S492</accession>
<sequence>MPVMVSAPGSDGRPLGTYAQWQASRSSVPTCELADLVRRAVGSEPVRTERILQGYSNEVYRIRTADAHDVVVRILRFDDDVSTAAAAAEAATIDSARAAGVPAPEILLLDTVEVDGEQFPVMVQRTVAGDPLDAVIDRLSHRHRHDLLVEIGTVIARMNAIVVAGDRDWVTAMTAARAGRVGQRDKIITAGFSARDVDEMFELLDAYIRDFPCGHWILSHGDLSLKHIFVTVDADAALPRVSGIIDFGDWLPGAPVHDLAVFRVREPQLELEPLLRGYGRSADPLFRRRLDLHTVLIALGSLAFGVDEGDRRGVARTTDQLRTVIADLTGGS</sequence>
<evidence type="ECO:0000313" key="3">
    <source>
        <dbReference type="Proteomes" id="UP000199103"/>
    </source>
</evidence>